<evidence type="ECO:0000313" key="6">
    <source>
        <dbReference type="EMBL" id="AUO19515.1"/>
    </source>
</evidence>
<dbReference type="InterPro" id="IPR050515">
    <property type="entry name" value="Beta-lactam/transpept"/>
</dbReference>
<dbReference type="SUPFAM" id="SSF56519">
    <property type="entry name" value="Penicillin binding protein dimerisation domain"/>
    <property type="match status" value="1"/>
</dbReference>
<dbReference type="EMBL" id="CP020991">
    <property type="protein sequence ID" value="AUO19515.1"/>
    <property type="molecule type" value="Genomic_DNA"/>
</dbReference>
<dbReference type="GO" id="GO:0005886">
    <property type="term" value="C:plasma membrane"/>
    <property type="evidence" value="ECO:0007669"/>
    <property type="project" value="TreeGrafter"/>
</dbReference>
<dbReference type="Pfam" id="PF00905">
    <property type="entry name" value="Transpeptidase"/>
    <property type="match status" value="1"/>
</dbReference>
<evidence type="ECO:0000256" key="1">
    <source>
        <dbReference type="ARBA" id="ARBA00004370"/>
    </source>
</evidence>
<evidence type="ECO:0000313" key="7">
    <source>
        <dbReference type="Proteomes" id="UP000235589"/>
    </source>
</evidence>
<dbReference type="RefSeq" id="WP_102365717.1">
    <property type="nucleotide sequence ID" value="NZ_CP020991.1"/>
</dbReference>
<dbReference type="GO" id="GO:0071555">
    <property type="term" value="P:cell wall organization"/>
    <property type="evidence" value="ECO:0007669"/>
    <property type="project" value="TreeGrafter"/>
</dbReference>
<keyword evidence="4" id="KW-1133">Transmembrane helix</keyword>
<keyword evidence="7" id="KW-1185">Reference proteome</keyword>
<dbReference type="InterPro" id="IPR005311">
    <property type="entry name" value="PBP_dimer"/>
</dbReference>
<organism evidence="6 7">
    <name type="scientific">Monoglobus pectinilyticus</name>
    <dbReference type="NCBI Taxonomy" id="1981510"/>
    <lineage>
        <taxon>Bacteria</taxon>
        <taxon>Bacillati</taxon>
        <taxon>Bacillota</taxon>
        <taxon>Clostridia</taxon>
        <taxon>Monoglobales</taxon>
        <taxon>Monoglobaceae</taxon>
        <taxon>Monoglobus</taxon>
    </lineage>
</organism>
<gene>
    <name evidence="6" type="ORF">B9O19_01354</name>
</gene>
<dbReference type="Pfam" id="PF03717">
    <property type="entry name" value="PBP_dimer"/>
    <property type="match status" value="1"/>
</dbReference>
<comment type="similarity">
    <text evidence="2">Belongs to the transpeptidase family.</text>
</comment>
<dbReference type="Pfam" id="PF03793">
    <property type="entry name" value="PASTA"/>
    <property type="match status" value="2"/>
</dbReference>
<dbReference type="InterPro" id="IPR036138">
    <property type="entry name" value="PBP_dimer_sf"/>
</dbReference>
<proteinExistence type="inferred from homology"/>
<dbReference type="Gene3D" id="3.40.710.10">
    <property type="entry name" value="DD-peptidase/beta-lactamase superfamily"/>
    <property type="match status" value="1"/>
</dbReference>
<dbReference type="Proteomes" id="UP000235589">
    <property type="component" value="Chromosome"/>
</dbReference>
<reference evidence="6 7" key="1">
    <citation type="submission" date="2017-04" db="EMBL/GenBank/DDBJ databases">
        <title>Monoglobus pectinilyticus 14 draft genome.</title>
        <authorList>
            <person name="Kim C."/>
            <person name="Rosendale D.I."/>
            <person name="Kelly W.J."/>
            <person name="Tannock G.W."/>
            <person name="Patchett M.L."/>
            <person name="Jordens J.Z."/>
        </authorList>
    </citation>
    <scope>NUCLEOTIDE SEQUENCE [LARGE SCALE GENOMIC DNA]</scope>
    <source>
        <strain evidence="6 7">14</strain>
    </source>
</reference>
<comment type="subcellular location">
    <subcellularLocation>
        <location evidence="1">Membrane</location>
    </subcellularLocation>
</comment>
<evidence type="ECO:0000256" key="2">
    <source>
        <dbReference type="ARBA" id="ARBA00007171"/>
    </source>
</evidence>
<dbReference type="OrthoDB" id="9804124at2"/>
<keyword evidence="4" id="KW-0812">Transmembrane</keyword>
<dbReference type="CDD" id="cd06576">
    <property type="entry name" value="PASTA_Pbp2x-like_1"/>
    <property type="match status" value="1"/>
</dbReference>
<accession>A0A2K9P2M9</accession>
<sequence>MAEHKGKKKGGKVTRLMTVLIVFSVMFIALIFRVGWLQTVRGKDLSRQALDQQTSDNTVSAKRGNIYDRNYKVLATNTTVETISITPETLRTSISKKNMTIDEVAQRFADILELEKDAVKDKISKKIQNETLKKKVDKTVADTLREYVNASGLSGVAFTEDVKRYYPYNNFAAQVIGFCGTDNQGLEGVESIYDEELSGVPGRVVSAQKSTGLEDNNGYENYIAAQDGNSVVLTIDETIQSYVQKNLEAAAADNKVNEGAAAIVMDVNTGEILAMCTEPDYNLNAPFEITEAIEQKYPGIKEELENLDGQEYNARLGEVMQTVRRNKAVVDSYEPGSTFKSVVASIALDTGSCTLNDSFTCGGSFVVADRAIKCANTNGHGLQNFTQAVQNSCNPAFIQIGQKTGKEKFLTGVEAFGFFKKTGIEIPGEATGLGFTKDNMTDVDLATSSFGQSITVTPLQMVAAVSAVANGGTLMKPHIVKQIVNSDMGIVENTEPEMVRQVISKETSKEMCSILESVVSVGGGKNAYLAGYRIAGKTGTSEKYPRGNSKYVASFIGFAPADDPQVVCLVILDEPNGDSYYGGTIAAPVVRDILGETLQYLGVEPKYNSSEEEYVDVEIPDVTGMSKSDAGIAIDESGLEVKFSGESDLIVDQIPKAHTRVTQGSTVVLYTEGNKATRSVAVPNVVGKTPAEANSTLVSEGLNAKIKGVSKSGKNATCIGQSPVEGTMVEPGTVVSLNFRYDESETTND</sequence>
<dbReference type="SUPFAM" id="SSF54184">
    <property type="entry name" value="Penicillin-binding protein 2x (pbp-2x), c-terminal domain"/>
    <property type="match status" value="2"/>
</dbReference>
<dbReference type="Gene3D" id="3.90.1310.10">
    <property type="entry name" value="Penicillin-binding protein 2a (Domain 2)"/>
    <property type="match status" value="1"/>
</dbReference>
<keyword evidence="6" id="KW-0808">Transferase</keyword>
<dbReference type="SMART" id="SM00740">
    <property type="entry name" value="PASTA"/>
    <property type="match status" value="2"/>
</dbReference>
<feature type="transmembrane region" description="Helical" evidence="4">
    <location>
        <begin position="16"/>
        <end position="36"/>
    </location>
</feature>
<dbReference type="InterPro" id="IPR001460">
    <property type="entry name" value="PCN-bd_Tpept"/>
</dbReference>
<dbReference type="InterPro" id="IPR005543">
    <property type="entry name" value="PASTA_dom"/>
</dbReference>
<dbReference type="GO" id="GO:0008658">
    <property type="term" value="F:penicillin binding"/>
    <property type="evidence" value="ECO:0007669"/>
    <property type="project" value="InterPro"/>
</dbReference>
<dbReference type="Gene3D" id="3.30.450.330">
    <property type="match status" value="1"/>
</dbReference>
<evidence type="ECO:0000256" key="4">
    <source>
        <dbReference type="SAM" id="Phobius"/>
    </source>
</evidence>
<dbReference type="CDD" id="cd06577">
    <property type="entry name" value="PASTA_pknB"/>
    <property type="match status" value="1"/>
</dbReference>
<dbReference type="SUPFAM" id="SSF56601">
    <property type="entry name" value="beta-lactamase/transpeptidase-like"/>
    <property type="match status" value="1"/>
</dbReference>
<dbReference type="GeneID" id="98062753"/>
<dbReference type="PROSITE" id="PS51178">
    <property type="entry name" value="PASTA"/>
    <property type="match status" value="2"/>
</dbReference>
<feature type="domain" description="PASTA" evidence="5">
    <location>
        <begin position="611"/>
        <end position="673"/>
    </location>
</feature>
<dbReference type="PANTHER" id="PTHR30627:SF1">
    <property type="entry name" value="PEPTIDOGLYCAN D,D-TRANSPEPTIDASE FTSI"/>
    <property type="match status" value="1"/>
</dbReference>
<evidence type="ECO:0000256" key="3">
    <source>
        <dbReference type="ARBA" id="ARBA00023136"/>
    </source>
</evidence>
<name>A0A2K9P2M9_9FIRM</name>
<dbReference type="PANTHER" id="PTHR30627">
    <property type="entry name" value="PEPTIDOGLYCAN D,D-TRANSPEPTIDASE"/>
    <property type="match status" value="1"/>
</dbReference>
<feature type="domain" description="PASTA" evidence="5">
    <location>
        <begin position="676"/>
        <end position="741"/>
    </location>
</feature>
<dbReference type="InterPro" id="IPR012338">
    <property type="entry name" value="Beta-lactam/transpept-like"/>
</dbReference>
<dbReference type="Gene3D" id="3.30.10.20">
    <property type="match status" value="2"/>
</dbReference>
<keyword evidence="3 4" id="KW-0472">Membrane</keyword>
<evidence type="ECO:0000259" key="5">
    <source>
        <dbReference type="PROSITE" id="PS51178"/>
    </source>
</evidence>
<protein>
    <submittedName>
        <fullName evidence="6">Peptidoglycan glycosyl transferase</fullName>
    </submittedName>
</protein>
<dbReference type="KEGG" id="mpec:B9O19_01354"/>
<dbReference type="GO" id="GO:0016740">
    <property type="term" value="F:transferase activity"/>
    <property type="evidence" value="ECO:0007669"/>
    <property type="project" value="UniProtKB-KW"/>
</dbReference>
<dbReference type="AlphaFoldDB" id="A0A2K9P2M9"/>